<sequence>MISNNGHMKKVAKLENIMRICGFLLFQPKALGGDICFFWLCMMELAIEFIIPQEYYRAVLDARSSKVQNVQRQFNVTIKFPDREKPENADKSCLEDQPNTGRATSVVPGRRSRPTSATCIRLWRKTKQLPEGHETEDDQEQRGKKFHIIFDD</sequence>
<comment type="caution">
    <text evidence="2">The sequence shown here is derived from an EMBL/GenBank/DDBJ whole genome shotgun (WGS) entry which is preliminary data.</text>
</comment>
<dbReference type="InterPro" id="IPR036612">
    <property type="entry name" value="KH_dom_type_1_sf"/>
</dbReference>
<evidence type="ECO:0000256" key="1">
    <source>
        <dbReference type="SAM" id="MobiDB-lite"/>
    </source>
</evidence>
<dbReference type="AlphaFoldDB" id="A0A8X6UJI3"/>
<proteinExistence type="predicted"/>
<feature type="region of interest" description="Disordered" evidence="1">
    <location>
        <begin position="83"/>
        <end position="152"/>
    </location>
</feature>
<accession>A0A8X6UJI3</accession>
<feature type="compositionally biased region" description="Basic and acidic residues" evidence="1">
    <location>
        <begin position="83"/>
        <end position="94"/>
    </location>
</feature>
<dbReference type="EMBL" id="BMAW01131660">
    <property type="protein sequence ID" value="GFU40295.1"/>
    <property type="molecule type" value="Genomic_DNA"/>
</dbReference>
<dbReference type="Gene3D" id="3.30.1370.10">
    <property type="entry name" value="K Homology domain, type 1"/>
    <property type="match status" value="1"/>
</dbReference>
<protein>
    <submittedName>
        <fullName evidence="2">Uncharacterized protein</fullName>
    </submittedName>
</protein>
<evidence type="ECO:0000313" key="2">
    <source>
        <dbReference type="EMBL" id="GFU40295.1"/>
    </source>
</evidence>
<keyword evidence="3" id="KW-1185">Reference proteome</keyword>
<reference evidence="2" key="1">
    <citation type="submission" date="2020-08" db="EMBL/GenBank/DDBJ databases">
        <title>Multicomponent nature underlies the extraordinary mechanical properties of spider dragline silk.</title>
        <authorList>
            <person name="Kono N."/>
            <person name="Nakamura H."/>
            <person name="Mori M."/>
            <person name="Yoshida Y."/>
            <person name="Ohtoshi R."/>
            <person name="Malay A.D."/>
            <person name="Moran D.A.P."/>
            <person name="Tomita M."/>
            <person name="Numata K."/>
            <person name="Arakawa K."/>
        </authorList>
    </citation>
    <scope>NUCLEOTIDE SEQUENCE</scope>
</reference>
<dbReference type="GO" id="GO:0003723">
    <property type="term" value="F:RNA binding"/>
    <property type="evidence" value="ECO:0007669"/>
    <property type="project" value="InterPro"/>
</dbReference>
<gene>
    <name evidence="2" type="ORF">NPIL_278251</name>
</gene>
<evidence type="ECO:0000313" key="3">
    <source>
        <dbReference type="Proteomes" id="UP000887013"/>
    </source>
</evidence>
<dbReference type="Proteomes" id="UP000887013">
    <property type="component" value="Unassembled WGS sequence"/>
</dbReference>
<name>A0A8X6UJI3_NEPPI</name>
<feature type="compositionally biased region" description="Basic and acidic residues" evidence="1">
    <location>
        <begin position="140"/>
        <end position="152"/>
    </location>
</feature>
<organism evidence="2 3">
    <name type="scientific">Nephila pilipes</name>
    <name type="common">Giant wood spider</name>
    <name type="synonym">Nephila maculata</name>
    <dbReference type="NCBI Taxonomy" id="299642"/>
    <lineage>
        <taxon>Eukaryota</taxon>
        <taxon>Metazoa</taxon>
        <taxon>Ecdysozoa</taxon>
        <taxon>Arthropoda</taxon>
        <taxon>Chelicerata</taxon>
        <taxon>Arachnida</taxon>
        <taxon>Araneae</taxon>
        <taxon>Araneomorphae</taxon>
        <taxon>Entelegynae</taxon>
        <taxon>Araneoidea</taxon>
        <taxon>Nephilidae</taxon>
        <taxon>Nephila</taxon>
    </lineage>
</organism>